<keyword evidence="2" id="KW-0547">Nucleotide-binding</keyword>
<accession>A0A1I2KNT5</accession>
<dbReference type="PANTHER" id="PTHR42794:SF1">
    <property type="entry name" value="HEMIN IMPORT ATP-BINDING PROTEIN HMUV"/>
    <property type="match status" value="1"/>
</dbReference>
<protein>
    <submittedName>
        <fullName evidence="6">Iron complex transport system ATP-binding protein</fullName>
    </submittedName>
</protein>
<organism evidence="6 7">
    <name type="scientific">Clostridium cadaveris</name>
    <dbReference type="NCBI Taxonomy" id="1529"/>
    <lineage>
        <taxon>Bacteria</taxon>
        <taxon>Bacillati</taxon>
        <taxon>Bacillota</taxon>
        <taxon>Clostridia</taxon>
        <taxon>Eubacteriales</taxon>
        <taxon>Clostridiaceae</taxon>
        <taxon>Clostridium</taxon>
    </lineage>
</organism>
<keyword evidence="4" id="KW-1278">Translocase</keyword>
<dbReference type="STRING" id="1529.SAMN04487885_10636"/>
<dbReference type="GO" id="GO:0016887">
    <property type="term" value="F:ATP hydrolysis activity"/>
    <property type="evidence" value="ECO:0007669"/>
    <property type="project" value="InterPro"/>
</dbReference>
<dbReference type="eggNOG" id="COG1120">
    <property type="taxonomic scope" value="Bacteria"/>
</dbReference>
<dbReference type="FunFam" id="3.40.50.300:FF:000134">
    <property type="entry name" value="Iron-enterobactin ABC transporter ATP-binding protein"/>
    <property type="match status" value="1"/>
</dbReference>
<dbReference type="InterPro" id="IPR003593">
    <property type="entry name" value="AAA+_ATPase"/>
</dbReference>
<evidence type="ECO:0000256" key="1">
    <source>
        <dbReference type="ARBA" id="ARBA00022448"/>
    </source>
</evidence>
<feature type="domain" description="ABC transporter" evidence="5">
    <location>
        <begin position="5"/>
        <end position="241"/>
    </location>
</feature>
<proteinExistence type="predicted"/>
<dbReference type="InterPro" id="IPR003439">
    <property type="entry name" value="ABC_transporter-like_ATP-bd"/>
</dbReference>
<evidence type="ECO:0000259" key="5">
    <source>
        <dbReference type="PROSITE" id="PS50893"/>
    </source>
</evidence>
<sequence>MMEHIKLKDLSVGYEGKVIVSGINLEFIRGKMTCILGANGSGKTTMLKTIAKIIEKVDGDIEISSKSLWNYKQNELAKEMSVVLTHRAELENITGFDVASMGRYPHTGFFGNLSEKDVNIVDESLKKCSAYYLKDKTFNQLSDGEKQKILIARGLAQDPKVIILDEPTSHLDIKYKLDVLSTLKKLSIEEGKTVICTLHEPDLAIKCCDYLVLVKGNKVIASGKTDNIVKSGKLNELYGLDKHQFDAQIGTVEFVNKSGRDFFIVGSDEITTDIFRKIAGRMKGFGVGVLHENDVSFHIAKAMNAEVFSAKAYEAVSDKQIEEAYESAKNYKYILTSNFRICDINEKNMELIKRLRLNGNKVFNISDINIEEFIDGM</sequence>
<keyword evidence="3 6" id="KW-0067">ATP-binding</keyword>
<evidence type="ECO:0000256" key="3">
    <source>
        <dbReference type="ARBA" id="ARBA00022840"/>
    </source>
</evidence>
<dbReference type="SUPFAM" id="SSF52540">
    <property type="entry name" value="P-loop containing nucleoside triphosphate hydrolases"/>
    <property type="match status" value="1"/>
</dbReference>
<gene>
    <name evidence="6" type="ORF">SAMN04487885_10636</name>
</gene>
<dbReference type="Pfam" id="PF00005">
    <property type="entry name" value="ABC_tran"/>
    <property type="match status" value="1"/>
</dbReference>
<dbReference type="PROSITE" id="PS50893">
    <property type="entry name" value="ABC_TRANSPORTER_2"/>
    <property type="match status" value="1"/>
</dbReference>
<dbReference type="Proteomes" id="UP000182135">
    <property type="component" value="Unassembled WGS sequence"/>
</dbReference>
<dbReference type="CDD" id="cd03214">
    <property type="entry name" value="ABC_Iron-Siderophores_B12_Hemin"/>
    <property type="match status" value="1"/>
</dbReference>
<dbReference type="EMBL" id="FOOE01000006">
    <property type="protein sequence ID" value="SFF66897.1"/>
    <property type="molecule type" value="Genomic_DNA"/>
</dbReference>
<evidence type="ECO:0000256" key="4">
    <source>
        <dbReference type="ARBA" id="ARBA00022967"/>
    </source>
</evidence>
<dbReference type="SMART" id="SM00382">
    <property type="entry name" value="AAA"/>
    <property type="match status" value="1"/>
</dbReference>
<name>A0A1I2KNT5_9CLOT</name>
<reference evidence="6 7" key="1">
    <citation type="submission" date="2016-10" db="EMBL/GenBank/DDBJ databases">
        <authorList>
            <person name="de Groot N.N."/>
        </authorList>
    </citation>
    <scope>NUCLEOTIDE SEQUENCE [LARGE SCALE GENOMIC DNA]</scope>
    <source>
        <strain evidence="6 7">NLAE-zl-G419</strain>
    </source>
</reference>
<dbReference type="AlphaFoldDB" id="A0A1I2KNT5"/>
<evidence type="ECO:0000256" key="2">
    <source>
        <dbReference type="ARBA" id="ARBA00022741"/>
    </source>
</evidence>
<dbReference type="Gene3D" id="3.40.50.300">
    <property type="entry name" value="P-loop containing nucleotide triphosphate hydrolases"/>
    <property type="match status" value="1"/>
</dbReference>
<evidence type="ECO:0000313" key="6">
    <source>
        <dbReference type="EMBL" id="SFF66897.1"/>
    </source>
</evidence>
<keyword evidence="7" id="KW-1185">Reference proteome</keyword>
<dbReference type="OrthoDB" id="9799337at2"/>
<evidence type="ECO:0000313" key="7">
    <source>
        <dbReference type="Proteomes" id="UP000182135"/>
    </source>
</evidence>
<dbReference type="InterPro" id="IPR027417">
    <property type="entry name" value="P-loop_NTPase"/>
</dbReference>
<dbReference type="GO" id="GO:0005524">
    <property type="term" value="F:ATP binding"/>
    <property type="evidence" value="ECO:0007669"/>
    <property type="project" value="UniProtKB-KW"/>
</dbReference>
<dbReference type="PANTHER" id="PTHR42794">
    <property type="entry name" value="HEMIN IMPORT ATP-BINDING PROTEIN HMUV"/>
    <property type="match status" value="1"/>
</dbReference>
<keyword evidence="1" id="KW-0813">Transport</keyword>